<proteinExistence type="predicted"/>
<keyword evidence="2" id="KW-1185">Reference proteome</keyword>
<gene>
    <name evidence="3" type="primary">LOC110775392</name>
</gene>
<evidence type="ECO:0000313" key="2">
    <source>
        <dbReference type="Proteomes" id="UP000813463"/>
    </source>
</evidence>
<dbReference type="GeneID" id="110775392"/>
<dbReference type="Proteomes" id="UP000813463">
    <property type="component" value="Chromosome 1"/>
</dbReference>
<dbReference type="AlphaFoldDB" id="A0A9R0HRQ0"/>
<sequence>MASAPVKMKPINRNQAGPSSSSKPIFKKKIEPPKSAADSRINKSIPLKSAKSEEKGKTAVPARVVTPVKKRVKKVYSLTGQKFDPPEERESLRIFYESLSKQIPTSEMAEFWLMEHGLLSPERAKKAFERKQRKQKQLKMGTPIKSAPAPNNRPESSNRQKLASKNGDMHIKAKKRIVEDSDDEVIGNPKRRKV</sequence>
<dbReference type="PANTHER" id="PTHR33828">
    <property type="entry name" value="OS05G0596200 PROTEIN"/>
    <property type="match status" value="1"/>
</dbReference>
<dbReference type="RefSeq" id="XP_021835697.1">
    <property type="nucleotide sequence ID" value="XM_021980005.2"/>
</dbReference>
<reference evidence="3" key="2">
    <citation type="submission" date="2025-08" db="UniProtKB">
        <authorList>
            <consortium name="RefSeq"/>
        </authorList>
    </citation>
    <scope>IDENTIFICATION</scope>
    <source>
        <tissue evidence="3">Leaf</tissue>
    </source>
</reference>
<dbReference type="PANTHER" id="PTHR33828:SF1">
    <property type="entry name" value="OS05G0596200 PROTEIN"/>
    <property type="match status" value="1"/>
</dbReference>
<dbReference type="KEGG" id="soe:110775392"/>
<feature type="compositionally biased region" description="Polar residues" evidence="1">
    <location>
        <begin position="153"/>
        <end position="163"/>
    </location>
</feature>
<protein>
    <submittedName>
        <fullName evidence="3">Uncharacterized protein</fullName>
    </submittedName>
</protein>
<dbReference type="OrthoDB" id="361835at2759"/>
<name>A0A9R0HRQ0_SPIOL</name>
<reference evidence="2" key="1">
    <citation type="journal article" date="2021" name="Nat. Commun.">
        <title>Genomic analyses provide insights into spinach domestication and the genetic basis of agronomic traits.</title>
        <authorList>
            <person name="Cai X."/>
            <person name="Sun X."/>
            <person name="Xu C."/>
            <person name="Sun H."/>
            <person name="Wang X."/>
            <person name="Ge C."/>
            <person name="Zhang Z."/>
            <person name="Wang Q."/>
            <person name="Fei Z."/>
            <person name="Jiao C."/>
            <person name="Wang Q."/>
        </authorList>
    </citation>
    <scope>NUCLEOTIDE SEQUENCE [LARGE SCALE GENOMIC DNA]</scope>
    <source>
        <strain evidence="2">cv. Varoflay</strain>
    </source>
</reference>
<evidence type="ECO:0000313" key="3">
    <source>
        <dbReference type="RefSeq" id="XP_021835697.1"/>
    </source>
</evidence>
<accession>A0A9R0HRQ0</accession>
<feature type="region of interest" description="Disordered" evidence="1">
    <location>
        <begin position="1"/>
        <end position="60"/>
    </location>
</feature>
<feature type="region of interest" description="Disordered" evidence="1">
    <location>
        <begin position="126"/>
        <end position="194"/>
    </location>
</feature>
<evidence type="ECO:0000256" key="1">
    <source>
        <dbReference type="SAM" id="MobiDB-lite"/>
    </source>
</evidence>
<feature type="compositionally biased region" description="Basic and acidic residues" evidence="1">
    <location>
        <begin position="167"/>
        <end position="179"/>
    </location>
</feature>
<organism evidence="2 3">
    <name type="scientific">Spinacia oleracea</name>
    <name type="common">Spinach</name>
    <dbReference type="NCBI Taxonomy" id="3562"/>
    <lineage>
        <taxon>Eukaryota</taxon>
        <taxon>Viridiplantae</taxon>
        <taxon>Streptophyta</taxon>
        <taxon>Embryophyta</taxon>
        <taxon>Tracheophyta</taxon>
        <taxon>Spermatophyta</taxon>
        <taxon>Magnoliopsida</taxon>
        <taxon>eudicotyledons</taxon>
        <taxon>Gunneridae</taxon>
        <taxon>Pentapetalae</taxon>
        <taxon>Caryophyllales</taxon>
        <taxon>Chenopodiaceae</taxon>
        <taxon>Chenopodioideae</taxon>
        <taxon>Anserineae</taxon>
        <taxon>Spinacia</taxon>
    </lineage>
</organism>